<dbReference type="Proteomes" id="UP000325440">
    <property type="component" value="Unassembled WGS sequence"/>
</dbReference>
<feature type="compositionally biased region" description="Basic and acidic residues" evidence="1">
    <location>
        <begin position="1"/>
        <end position="12"/>
    </location>
</feature>
<feature type="compositionally biased region" description="Low complexity" evidence="1">
    <location>
        <begin position="17"/>
        <end position="43"/>
    </location>
</feature>
<evidence type="ECO:0000259" key="2">
    <source>
        <dbReference type="Pfam" id="PF04695"/>
    </source>
</evidence>
<feature type="compositionally biased region" description="Polar residues" evidence="1">
    <location>
        <begin position="250"/>
        <end position="268"/>
    </location>
</feature>
<feature type="region of interest" description="Disordered" evidence="1">
    <location>
        <begin position="1"/>
        <end position="54"/>
    </location>
</feature>
<name>A0A5E4NHI3_9HEMI</name>
<dbReference type="AlphaFoldDB" id="A0A5E4NHI3"/>
<feature type="region of interest" description="Disordered" evidence="1">
    <location>
        <begin position="235"/>
        <end position="268"/>
    </location>
</feature>
<dbReference type="EMBL" id="CABPRJ010002380">
    <property type="protein sequence ID" value="VVC44450.1"/>
    <property type="molecule type" value="Genomic_DNA"/>
</dbReference>
<evidence type="ECO:0000313" key="4">
    <source>
        <dbReference type="Proteomes" id="UP000325440"/>
    </source>
</evidence>
<keyword evidence="4" id="KW-1185">Reference proteome</keyword>
<evidence type="ECO:0000256" key="1">
    <source>
        <dbReference type="SAM" id="MobiDB-lite"/>
    </source>
</evidence>
<proteinExistence type="predicted"/>
<dbReference type="InterPro" id="IPR006785">
    <property type="entry name" value="Pex14_N"/>
</dbReference>
<dbReference type="InterPro" id="IPR036388">
    <property type="entry name" value="WH-like_DNA-bd_sf"/>
</dbReference>
<dbReference type="Pfam" id="PF04695">
    <property type="entry name" value="Pex14_N"/>
    <property type="match status" value="1"/>
</dbReference>
<evidence type="ECO:0000313" key="3">
    <source>
        <dbReference type="EMBL" id="VVC44450.1"/>
    </source>
</evidence>
<protein>
    <submittedName>
        <fullName evidence="3">Peroxisome membrane anchor protein Pex14p, N-terminal</fullName>
    </submittedName>
</protein>
<organism evidence="3 4">
    <name type="scientific">Cinara cedri</name>
    <dbReference type="NCBI Taxonomy" id="506608"/>
    <lineage>
        <taxon>Eukaryota</taxon>
        <taxon>Metazoa</taxon>
        <taxon>Ecdysozoa</taxon>
        <taxon>Arthropoda</taxon>
        <taxon>Hexapoda</taxon>
        <taxon>Insecta</taxon>
        <taxon>Pterygota</taxon>
        <taxon>Neoptera</taxon>
        <taxon>Paraneoptera</taxon>
        <taxon>Hemiptera</taxon>
        <taxon>Sternorrhyncha</taxon>
        <taxon>Aphidomorpha</taxon>
        <taxon>Aphidoidea</taxon>
        <taxon>Aphididae</taxon>
        <taxon>Lachninae</taxon>
        <taxon>Cinara</taxon>
    </lineage>
</organism>
<sequence>MPKESDKNKKINDSVAVNNIPPNPENNETSSSNLNINSSNPVSNKKDAKPSVRKNMVSKATEFLTAEKIRNTPIEKKVNFLRSRGLTDHEIQLSLQKAAAMYTDTKYSHVNSSLPDLSDINYLKTSGVSDCSGGWLRRLAGSVAIGATAVYIGYQIYKKYIENWLFGMKMSPVEKRLEIVELLIQRCIMLIEEKNMTPDDSTEQNNRQKELDLVRAELKSIKSLLLNRFQFPPAPASSSIPQWQLMKNPKPQTEPQNKINDNDTSNLSPTNIYIKPKSIIRTTVVPQTDDILDSDTVKDNDNKLNNFKSNEITLPLNSDQHIINRHNDVVQNNCDDHNGDKEDENQ</sequence>
<gene>
    <name evidence="3" type="ORF">CINCED_3A001466</name>
</gene>
<dbReference type="OrthoDB" id="441517at2759"/>
<feature type="domain" description="Peroxisome membrane anchor protein Pex14p N-terminal" evidence="2">
    <location>
        <begin position="53"/>
        <end position="96"/>
    </location>
</feature>
<reference evidence="3 4" key="1">
    <citation type="submission" date="2019-08" db="EMBL/GenBank/DDBJ databases">
        <authorList>
            <person name="Alioto T."/>
            <person name="Alioto T."/>
            <person name="Gomez Garrido J."/>
        </authorList>
    </citation>
    <scope>NUCLEOTIDE SEQUENCE [LARGE SCALE GENOMIC DNA]</scope>
</reference>
<dbReference type="Gene3D" id="1.10.10.10">
    <property type="entry name" value="Winged helix-like DNA-binding domain superfamily/Winged helix DNA-binding domain"/>
    <property type="match status" value="1"/>
</dbReference>
<accession>A0A5E4NHI3</accession>